<evidence type="ECO:0008006" key="4">
    <source>
        <dbReference type="Google" id="ProtNLM"/>
    </source>
</evidence>
<sequence>MPVAEDVPPPAMIPDHPSHLPGHKLMKRVGNDGHFFMCDGCKEPGAGTRYRCENERCNFDLHTCCAVAPETLKHTLFPNRVFLFLLAEIEPPPASIGAGGNEDNGKRSSSRACVACGEDVLGFVYHCFDDDDDGDGIDLHPCCARLPEHALQDEPVFALSKQASRQRVTSNDDDKRSDGDVVIVHRPAAARHRRWVGTGKTKTGGQDPPPEKRVFERHQVKEAHRPSDCNRGREHQPPPARHRWWKR</sequence>
<proteinExistence type="predicted"/>
<reference evidence="2" key="1">
    <citation type="journal article" date="2018" name="DNA Res.">
        <title>Multiple hybrid de novo genome assembly of finger millet, an orphan allotetraploid crop.</title>
        <authorList>
            <person name="Hatakeyama M."/>
            <person name="Aluri S."/>
            <person name="Balachadran M.T."/>
            <person name="Sivarajan S.R."/>
            <person name="Patrignani A."/>
            <person name="Gruter S."/>
            <person name="Poveda L."/>
            <person name="Shimizu-Inatsugi R."/>
            <person name="Baeten J."/>
            <person name="Francoijs K.J."/>
            <person name="Nataraja K.N."/>
            <person name="Reddy Y.A.N."/>
            <person name="Phadnis S."/>
            <person name="Ravikumar R.L."/>
            <person name="Schlapbach R."/>
            <person name="Sreeman S.M."/>
            <person name="Shimizu K.K."/>
        </authorList>
    </citation>
    <scope>NUCLEOTIDE SEQUENCE</scope>
</reference>
<keyword evidence="3" id="KW-1185">Reference proteome</keyword>
<dbReference type="PANTHER" id="PTHR46477:SF8">
    <property type="entry name" value="OS08G0257100 PROTEIN"/>
    <property type="match status" value="1"/>
</dbReference>
<dbReference type="InterPro" id="IPR046349">
    <property type="entry name" value="C1-like_sf"/>
</dbReference>
<dbReference type="Proteomes" id="UP001054889">
    <property type="component" value="Unassembled WGS sequence"/>
</dbReference>
<accession>A0AAV5CZI8</accession>
<feature type="compositionally biased region" description="Basic and acidic residues" evidence="1">
    <location>
        <begin position="209"/>
        <end position="236"/>
    </location>
</feature>
<comment type="caution">
    <text evidence="2">The sequence shown here is derived from an EMBL/GenBank/DDBJ whole genome shotgun (WGS) entry which is preliminary data.</text>
</comment>
<reference evidence="2" key="2">
    <citation type="submission" date="2021-12" db="EMBL/GenBank/DDBJ databases">
        <title>Resequencing data analysis of finger millet.</title>
        <authorList>
            <person name="Hatakeyama M."/>
            <person name="Aluri S."/>
            <person name="Balachadran M.T."/>
            <person name="Sivarajan S.R."/>
            <person name="Poveda L."/>
            <person name="Shimizu-Inatsugi R."/>
            <person name="Schlapbach R."/>
            <person name="Sreeman S.M."/>
            <person name="Shimizu K.K."/>
        </authorList>
    </citation>
    <scope>NUCLEOTIDE SEQUENCE</scope>
</reference>
<feature type="region of interest" description="Disordered" evidence="1">
    <location>
        <begin position="157"/>
        <end position="247"/>
    </location>
</feature>
<dbReference type="EMBL" id="BQKI01000010">
    <property type="protein sequence ID" value="GJN03405.1"/>
    <property type="molecule type" value="Genomic_DNA"/>
</dbReference>
<evidence type="ECO:0000256" key="1">
    <source>
        <dbReference type="SAM" id="MobiDB-lite"/>
    </source>
</evidence>
<protein>
    <recommendedName>
        <fullName evidence="4">DC1 domain-containing protein</fullName>
    </recommendedName>
</protein>
<evidence type="ECO:0000313" key="2">
    <source>
        <dbReference type="EMBL" id="GJN03405.1"/>
    </source>
</evidence>
<dbReference type="AlphaFoldDB" id="A0AAV5CZI8"/>
<dbReference type="PANTHER" id="PTHR46477">
    <property type="entry name" value="CYSTEINE/HISTIDINE-RICH C1 DOMAIN FAMILY PROTEIN"/>
    <property type="match status" value="1"/>
</dbReference>
<name>A0AAV5CZI8_ELECO</name>
<gene>
    <name evidence="2" type="primary">ga20846</name>
    <name evidence="2" type="ORF">PR202_ga20846</name>
</gene>
<feature type="compositionally biased region" description="Basic and acidic residues" evidence="1">
    <location>
        <begin position="170"/>
        <end position="179"/>
    </location>
</feature>
<organism evidence="2 3">
    <name type="scientific">Eleusine coracana subsp. coracana</name>
    <dbReference type="NCBI Taxonomy" id="191504"/>
    <lineage>
        <taxon>Eukaryota</taxon>
        <taxon>Viridiplantae</taxon>
        <taxon>Streptophyta</taxon>
        <taxon>Embryophyta</taxon>
        <taxon>Tracheophyta</taxon>
        <taxon>Spermatophyta</taxon>
        <taxon>Magnoliopsida</taxon>
        <taxon>Liliopsida</taxon>
        <taxon>Poales</taxon>
        <taxon>Poaceae</taxon>
        <taxon>PACMAD clade</taxon>
        <taxon>Chloridoideae</taxon>
        <taxon>Cynodonteae</taxon>
        <taxon>Eleusininae</taxon>
        <taxon>Eleusine</taxon>
    </lineage>
</organism>
<dbReference type="SUPFAM" id="SSF57889">
    <property type="entry name" value="Cysteine-rich domain"/>
    <property type="match status" value="2"/>
</dbReference>
<evidence type="ECO:0000313" key="3">
    <source>
        <dbReference type="Proteomes" id="UP001054889"/>
    </source>
</evidence>